<dbReference type="GO" id="GO:0007342">
    <property type="term" value="P:fusion of sperm to egg plasma membrane involved in single fertilization"/>
    <property type="evidence" value="ECO:0007669"/>
    <property type="project" value="Ensembl"/>
</dbReference>
<keyword evidence="4" id="KW-1185">Reference proteome</keyword>
<dbReference type="Ensembl" id="ENSSHAT00000049187.1">
    <property type="protein sequence ID" value="ENSSHAP00000025300.1"/>
    <property type="gene ID" value="ENSSHAG00000028736.1"/>
</dbReference>
<dbReference type="GeneID" id="100928898"/>
<proteinExistence type="predicted"/>
<reference evidence="3" key="2">
    <citation type="submission" date="2025-08" db="UniProtKB">
        <authorList>
            <consortium name="Ensembl"/>
        </authorList>
    </citation>
    <scope>IDENTIFICATION</scope>
</reference>
<evidence type="ECO:0000256" key="2">
    <source>
        <dbReference type="SAM" id="SignalP"/>
    </source>
</evidence>
<dbReference type="Proteomes" id="UP000007648">
    <property type="component" value="Unassembled WGS sequence"/>
</dbReference>
<dbReference type="InParanoid" id="A0A7N4NN36"/>
<dbReference type="GeneTree" id="ENSGT00390000018162"/>
<dbReference type="PANTHER" id="PTHR38808">
    <property type="entry name" value="TRANSMEMBRANE PROTEIN 95"/>
    <property type="match status" value="1"/>
</dbReference>
<name>A0A7N4NN36_SARHA</name>
<accession>A0A7N4NN36</accession>
<dbReference type="OrthoDB" id="9936222at2759"/>
<dbReference type="GO" id="GO:0097524">
    <property type="term" value="C:sperm plasma membrane"/>
    <property type="evidence" value="ECO:0007669"/>
    <property type="project" value="InterPro"/>
</dbReference>
<dbReference type="RefSeq" id="XP_012404206.1">
    <property type="nucleotide sequence ID" value="XM_012548752.3"/>
</dbReference>
<keyword evidence="1" id="KW-0812">Transmembrane</keyword>
<dbReference type="KEGG" id="shr:100928898"/>
<evidence type="ECO:0000256" key="1">
    <source>
        <dbReference type="SAM" id="Phobius"/>
    </source>
</evidence>
<keyword evidence="1" id="KW-1133">Transmembrane helix</keyword>
<sequence length="176" mass="20272">MWVLMLGYLFLSTSQACIFCRLPSRDLSARLAHLCEQISSEWGDCKTSWNFSTFALDEVSMDRITEKTHRVMTVLEIKGYLFSLPTYWQWLQKSKLPEYMRQALCPPACRGRTTLYNCSTCKAVEVHCWALKRCNPGKQDLREAKILLLFFSAASLIIGFISCIIESRSLLAERHS</sequence>
<feature type="chain" id="PRO_5029663008" evidence="2">
    <location>
        <begin position="17"/>
        <end position="176"/>
    </location>
</feature>
<feature type="signal peptide" evidence="2">
    <location>
        <begin position="1"/>
        <end position="16"/>
    </location>
</feature>
<dbReference type="GO" id="GO:0002080">
    <property type="term" value="C:acrosomal membrane"/>
    <property type="evidence" value="ECO:0007669"/>
    <property type="project" value="Ensembl"/>
</dbReference>
<organism evidence="3 4">
    <name type="scientific">Sarcophilus harrisii</name>
    <name type="common">Tasmanian devil</name>
    <name type="synonym">Sarcophilus laniarius</name>
    <dbReference type="NCBI Taxonomy" id="9305"/>
    <lineage>
        <taxon>Eukaryota</taxon>
        <taxon>Metazoa</taxon>
        <taxon>Chordata</taxon>
        <taxon>Craniata</taxon>
        <taxon>Vertebrata</taxon>
        <taxon>Euteleostomi</taxon>
        <taxon>Mammalia</taxon>
        <taxon>Metatheria</taxon>
        <taxon>Dasyuromorphia</taxon>
        <taxon>Dasyuridae</taxon>
        <taxon>Sarcophilus</taxon>
    </lineage>
</organism>
<dbReference type="FunCoup" id="A0A7N4NN36">
    <property type="interactions" value="9"/>
</dbReference>
<reference evidence="3 4" key="1">
    <citation type="journal article" date="2011" name="Proc. Natl. Acad. Sci. U.S.A.">
        <title>Genetic diversity and population structure of the endangered marsupial Sarcophilus harrisii (Tasmanian devil).</title>
        <authorList>
            <person name="Miller W."/>
            <person name="Hayes V.M."/>
            <person name="Ratan A."/>
            <person name="Petersen D.C."/>
            <person name="Wittekindt N.E."/>
            <person name="Miller J."/>
            <person name="Walenz B."/>
            <person name="Knight J."/>
            <person name="Qi J."/>
            <person name="Zhao F."/>
            <person name="Wang Q."/>
            <person name="Bedoya-Reina O.C."/>
            <person name="Katiyar N."/>
            <person name="Tomsho L.P."/>
            <person name="Kasson L.M."/>
            <person name="Hardie R.A."/>
            <person name="Woodbridge P."/>
            <person name="Tindall E.A."/>
            <person name="Bertelsen M.F."/>
            <person name="Dixon D."/>
            <person name="Pyecroft S."/>
            <person name="Helgen K.M."/>
            <person name="Lesk A.M."/>
            <person name="Pringle T.H."/>
            <person name="Patterson N."/>
            <person name="Zhang Y."/>
            <person name="Kreiss A."/>
            <person name="Woods G.M."/>
            <person name="Jones M.E."/>
            <person name="Schuster S.C."/>
        </authorList>
    </citation>
    <scope>NUCLEOTIDE SEQUENCE [LARGE SCALE GENOMIC DNA]</scope>
</reference>
<evidence type="ECO:0000313" key="4">
    <source>
        <dbReference type="Proteomes" id="UP000007648"/>
    </source>
</evidence>
<reference evidence="3" key="3">
    <citation type="submission" date="2025-09" db="UniProtKB">
        <authorList>
            <consortium name="Ensembl"/>
        </authorList>
    </citation>
    <scope>IDENTIFICATION</scope>
</reference>
<dbReference type="Pfam" id="PF15203">
    <property type="entry name" value="TMEM95"/>
    <property type="match status" value="1"/>
</dbReference>
<dbReference type="AlphaFoldDB" id="A0A7N4NN36"/>
<dbReference type="CTD" id="339168"/>
<dbReference type="PANTHER" id="PTHR38808:SF1">
    <property type="entry name" value="SPERM-EGG FUSION PROTEIN TMEM95"/>
    <property type="match status" value="1"/>
</dbReference>
<protein>
    <submittedName>
        <fullName evidence="3">Transmembrane protein 95</fullName>
    </submittedName>
</protein>
<evidence type="ECO:0000313" key="3">
    <source>
        <dbReference type="Ensembl" id="ENSSHAP00000025300.1"/>
    </source>
</evidence>
<gene>
    <name evidence="3" type="primary">TMEM95</name>
</gene>
<keyword evidence="2" id="KW-0732">Signal</keyword>
<dbReference type="InterPro" id="IPR027984">
    <property type="entry name" value="TMEM95"/>
</dbReference>
<feature type="transmembrane region" description="Helical" evidence="1">
    <location>
        <begin position="146"/>
        <end position="165"/>
    </location>
</feature>
<keyword evidence="1" id="KW-0472">Membrane</keyword>